<name>A0A0E9Q541_ANGAN</name>
<accession>A0A0E9Q541</accession>
<evidence type="ECO:0000313" key="1">
    <source>
        <dbReference type="EMBL" id="JAH11844.1"/>
    </source>
</evidence>
<reference evidence="1" key="2">
    <citation type="journal article" date="2015" name="Fish Shellfish Immunol.">
        <title>Early steps in the European eel (Anguilla anguilla)-Vibrio vulnificus interaction in the gills: Role of the RtxA13 toxin.</title>
        <authorList>
            <person name="Callol A."/>
            <person name="Pajuelo D."/>
            <person name="Ebbesson L."/>
            <person name="Teles M."/>
            <person name="MacKenzie S."/>
            <person name="Amaro C."/>
        </authorList>
    </citation>
    <scope>NUCLEOTIDE SEQUENCE</scope>
</reference>
<dbReference type="EMBL" id="GBXM01096733">
    <property type="protein sequence ID" value="JAH11844.1"/>
    <property type="molecule type" value="Transcribed_RNA"/>
</dbReference>
<reference evidence="1" key="1">
    <citation type="submission" date="2014-11" db="EMBL/GenBank/DDBJ databases">
        <authorList>
            <person name="Amaro Gonzalez C."/>
        </authorList>
    </citation>
    <scope>NUCLEOTIDE SEQUENCE</scope>
</reference>
<organism evidence="1">
    <name type="scientific">Anguilla anguilla</name>
    <name type="common">European freshwater eel</name>
    <name type="synonym">Muraena anguilla</name>
    <dbReference type="NCBI Taxonomy" id="7936"/>
    <lineage>
        <taxon>Eukaryota</taxon>
        <taxon>Metazoa</taxon>
        <taxon>Chordata</taxon>
        <taxon>Craniata</taxon>
        <taxon>Vertebrata</taxon>
        <taxon>Euteleostomi</taxon>
        <taxon>Actinopterygii</taxon>
        <taxon>Neopterygii</taxon>
        <taxon>Teleostei</taxon>
        <taxon>Anguilliformes</taxon>
        <taxon>Anguillidae</taxon>
        <taxon>Anguilla</taxon>
    </lineage>
</organism>
<protein>
    <submittedName>
        <fullName evidence="1">Uncharacterized protein</fullName>
    </submittedName>
</protein>
<proteinExistence type="predicted"/>
<sequence length="10" mass="1095">MTALLFAELS</sequence>